<comment type="caution">
    <text evidence="2">The sequence shown here is derived from an EMBL/GenBank/DDBJ whole genome shotgun (WGS) entry which is preliminary data.</text>
</comment>
<evidence type="ECO:0008006" key="4">
    <source>
        <dbReference type="Google" id="ProtNLM"/>
    </source>
</evidence>
<organism evidence="2 3">
    <name type="scientific">Actinomadura nitritigenes</name>
    <dbReference type="NCBI Taxonomy" id="134602"/>
    <lineage>
        <taxon>Bacteria</taxon>
        <taxon>Bacillati</taxon>
        <taxon>Actinomycetota</taxon>
        <taxon>Actinomycetes</taxon>
        <taxon>Streptosporangiales</taxon>
        <taxon>Thermomonosporaceae</taxon>
        <taxon>Actinomadura</taxon>
    </lineage>
</organism>
<accession>A0ABS3R0G6</accession>
<protein>
    <recommendedName>
        <fullName evidence="4">Sel1 repeat family protein</fullName>
    </recommendedName>
</protein>
<sequence length="285" mass="29609">MIDDASRPAGPDAFIRALNALYDSCNRPPYRRLAEVSEHLGELYGRRDLPSLSTTGIFDVLAGRRKRLPTAAWVASFVLCCQRRAWETGVRSGDPGTASLPAWQARLRAARSPGRTVPPPRPPADTESTGPGRALAPPEGEPVRPVRLTESQRATVAGYGPRGRALLDRAAAGDADALYRVAVLLGTDPARGGETVPLLIEAAAAGHPGALDLLDASPDGLDAAEAARRAHLLGDQAGRGGAAADGEAALVYYKAAVQGGRLDAAFAITEILRHADGAPGGRGPG</sequence>
<evidence type="ECO:0000313" key="3">
    <source>
        <dbReference type="Proteomes" id="UP000666915"/>
    </source>
</evidence>
<evidence type="ECO:0000256" key="1">
    <source>
        <dbReference type="SAM" id="MobiDB-lite"/>
    </source>
</evidence>
<evidence type="ECO:0000313" key="2">
    <source>
        <dbReference type="EMBL" id="MBO2439119.1"/>
    </source>
</evidence>
<dbReference type="Proteomes" id="UP000666915">
    <property type="component" value="Unassembled WGS sequence"/>
</dbReference>
<keyword evidence="3" id="KW-1185">Reference proteome</keyword>
<dbReference type="RefSeq" id="WP_208267431.1">
    <property type="nucleotide sequence ID" value="NZ_BAAAGM010000011.1"/>
</dbReference>
<proteinExistence type="predicted"/>
<feature type="region of interest" description="Disordered" evidence="1">
    <location>
        <begin position="109"/>
        <end position="146"/>
    </location>
</feature>
<name>A0ABS3R0G6_9ACTN</name>
<reference evidence="2 3" key="1">
    <citation type="submission" date="2021-03" db="EMBL/GenBank/DDBJ databases">
        <authorList>
            <person name="Kanchanasin P."/>
            <person name="Saeng-In P."/>
            <person name="Phongsopitanun W."/>
            <person name="Yuki M."/>
            <person name="Kudo T."/>
            <person name="Ohkuma M."/>
            <person name="Tanasupawat S."/>
        </authorList>
    </citation>
    <scope>NUCLEOTIDE SEQUENCE [LARGE SCALE GENOMIC DNA]</scope>
    <source>
        <strain evidence="2 3">L46</strain>
    </source>
</reference>
<gene>
    <name evidence="2" type="ORF">J4557_16485</name>
</gene>
<dbReference type="EMBL" id="JAGEOK010000010">
    <property type="protein sequence ID" value="MBO2439119.1"/>
    <property type="molecule type" value="Genomic_DNA"/>
</dbReference>